<dbReference type="InterPro" id="IPR004437">
    <property type="entry name" value="ParB/RepB/Spo0J"/>
</dbReference>
<dbReference type="SUPFAM" id="SSF110849">
    <property type="entry name" value="ParB/Sulfiredoxin"/>
    <property type="match status" value="1"/>
</dbReference>
<dbReference type="InterPro" id="IPR003115">
    <property type="entry name" value="ParB_N"/>
</dbReference>
<comment type="similarity">
    <text evidence="1">Belongs to the ParB family.</text>
</comment>
<keyword evidence="3" id="KW-0238">DNA-binding</keyword>
<evidence type="ECO:0000256" key="2">
    <source>
        <dbReference type="ARBA" id="ARBA00022829"/>
    </source>
</evidence>
<dbReference type="FunFam" id="1.10.10.2830:FF:000001">
    <property type="entry name" value="Chromosome partitioning protein ParB"/>
    <property type="match status" value="1"/>
</dbReference>
<evidence type="ECO:0000256" key="3">
    <source>
        <dbReference type="ARBA" id="ARBA00023125"/>
    </source>
</evidence>
<dbReference type="InterPro" id="IPR050336">
    <property type="entry name" value="Chromosome_partition/occlusion"/>
</dbReference>
<comment type="caution">
    <text evidence="5">The sequence shown here is derived from an EMBL/GenBank/DDBJ whole genome shotgun (WGS) entry which is preliminary data.</text>
</comment>
<dbReference type="EMBL" id="JACHGW010000001">
    <property type="protein sequence ID" value="MBB6049505.1"/>
    <property type="molecule type" value="Genomic_DNA"/>
</dbReference>
<dbReference type="FunFam" id="3.90.1530.30:FF:000001">
    <property type="entry name" value="Chromosome partitioning protein ParB"/>
    <property type="match status" value="1"/>
</dbReference>
<dbReference type="InterPro" id="IPR041468">
    <property type="entry name" value="HTH_ParB/Spo0J"/>
</dbReference>
<evidence type="ECO:0000313" key="5">
    <source>
        <dbReference type="EMBL" id="MBB6049505.1"/>
    </source>
</evidence>
<dbReference type="GO" id="GO:0003677">
    <property type="term" value="F:DNA binding"/>
    <property type="evidence" value="ECO:0007669"/>
    <property type="project" value="UniProtKB-KW"/>
</dbReference>
<keyword evidence="6" id="KW-1185">Reference proteome</keyword>
<reference evidence="5 6" key="1">
    <citation type="submission" date="2020-08" db="EMBL/GenBank/DDBJ databases">
        <title>Genomic Encyclopedia of Type Strains, Phase IV (KMG-IV): sequencing the most valuable type-strain genomes for metagenomic binning, comparative biology and taxonomic classification.</title>
        <authorList>
            <person name="Goeker M."/>
        </authorList>
    </citation>
    <scope>NUCLEOTIDE SEQUENCE [LARGE SCALE GENOMIC DNA]</scope>
    <source>
        <strain evidence="5 6">DSM 23562</strain>
    </source>
</reference>
<feature type="domain" description="ParB-like N-terminal" evidence="4">
    <location>
        <begin position="4"/>
        <end position="96"/>
    </location>
</feature>
<dbReference type="Proteomes" id="UP000520814">
    <property type="component" value="Unassembled WGS sequence"/>
</dbReference>
<dbReference type="AlphaFoldDB" id="A0A7W9SMS1"/>
<dbReference type="RefSeq" id="WP_184193104.1">
    <property type="nucleotide sequence ID" value="NZ_JACHGW010000001.1"/>
</dbReference>
<protein>
    <submittedName>
        <fullName evidence="5">ParB/RepB/Spo0J family partition protein</fullName>
    </submittedName>
</protein>
<dbReference type="CDD" id="cd16393">
    <property type="entry name" value="SPO0J_N"/>
    <property type="match status" value="1"/>
</dbReference>
<dbReference type="Pfam" id="PF02195">
    <property type="entry name" value="ParB_N"/>
    <property type="match status" value="1"/>
</dbReference>
<gene>
    <name evidence="5" type="ORF">HNQ39_001267</name>
</gene>
<evidence type="ECO:0000256" key="1">
    <source>
        <dbReference type="ARBA" id="ARBA00006295"/>
    </source>
</evidence>
<dbReference type="PANTHER" id="PTHR33375">
    <property type="entry name" value="CHROMOSOME-PARTITIONING PROTEIN PARB-RELATED"/>
    <property type="match status" value="1"/>
</dbReference>
<sequence>MSFQFLPLEKIRAAEDQPRKTFFQESLEELAASIKERGVLEPIVVRPHKKYPGFYEIIMGERRFRASQLAKMETIPAVIREMNDEDAAADALLENFQREDLNAIEKARAIQGLLKFMSYEKTARTLGVSDTTIRRLLDLLELPEAIQAELITRPGTLPVFGEGHARALLALNSDPQTQMRLVEKIKSEKMGVGALDQIIRAIQQYPTKKEIFLRVSGSVADQMIRSFRAGEEKAKPYKGQTAKDHIKGIDRKINDLSDTLDARVVDFISVEEMNHLLASLTQMTKQIESFSGKVRQALEKKDYGFREVYIHCPLCGRIELVGAVRCSICWTVLRRCTDCGNYDAANGRCSVFTKEVSADEAEAPRESSLSYRCVEYRPKFAPKGLPVVGESRGGGAGLRKF</sequence>
<accession>A0A7W9SMS1</accession>
<dbReference type="Gene3D" id="3.90.1530.30">
    <property type="match status" value="1"/>
</dbReference>
<organism evidence="5 6">
    <name type="scientific">Armatimonas rosea</name>
    <dbReference type="NCBI Taxonomy" id="685828"/>
    <lineage>
        <taxon>Bacteria</taxon>
        <taxon>Bacillati</taxon>
        <taxon>Armatimonadota</taxon>
        <taxon>Armatimonadia</taxon>
        <taxon>Armatimonadales</taxon>
        <taxon>Armatimonadaceae</taxon>
        <taxon>Armatimonas</taxon>
    </lineage>
</organism>
<dbReference type="SUPFAM" id="SSF109709">
    <property type="entry name" value="KorB DNA-binding domain-like"/>
    <property type="match status" value="1"/>
</dbReference>
<dbReference type="Pfam" id="PF17762">
    <property type="entry name" value="HTH_ParB"/>
    <property type="match status" value="1"/>
</dbReference>
<dbReference type="NCBIfam" id="TIGR00180">
    <property type="entry name" value="parB_part"/>
    <property type="match status" value="1"/>
</dbReference>
<evidence type="ECO:0000259" key="4">
    <source>
        <dbReference type="SMART" id="SM00470"/>
    </source>
</evidence>
<proteinExistence type="inferred from homology"/>
<dbReference type="Gene3D" id="1.10.10.2830">
    <property type="match status" value="1"/>
</dbReference>
<evidence type="ECO:0000313" key="6">
    <source>
        <dbReference type="Proteomes" id="UP000520814"/>
    </source>
</evidence>
<keyword evidence="2" id="KW-0159">Chromosome partition</keyword>
<name>A0A7W9SMS1_ARMRO</name>
<dbReference type="GO" id="GO:0005694">
    <property type="term" value="C:chromosome"/>
    <property type="evidence" value="ECO:0007669"/>
    <property type="project" value="TreeGrafter"/>
</dbReference>
<dbReference type="PANTHER" id="PTHR33375:SF1">
    <property type="entry name" value="CHROMOSOME-PARTITIONING PROTEIN PARB-RELATED"/>
    <property type="match status" value="1"/>
</dbReference>
<dbReference type="InterPro" id="IPR036086">
    <property type="entry name" value="ParB/Sulfiredoxin_sf"/>
</dbReference>
<dbReference type="SMART" id="SM00470">
    <property type="entry name" value="ParB"/>
    <property type="match status" value="1"/>
</dbReference>
<dbReference type="GO" id="GO:0007059">
    <property type="term" value="P:chromosome segregation"/>
    <property type="evidence" value="ECO:0007669"/>
    <property type="project" value="UniProtKB-KW"/>
</dbReference>